<dbReference type="Proteomes" id="UP000095287">
    <property type="component" value="Unplaced"/>
</dbReference>
<dbReference type="AlphaFoldDB" id="A0A1I8A7L7"/>
<organism evidence="1 2">
    <name type="scientific">Steinernema glaseri</name>
    <dbReference type="NCBI Taxonomy" id="37863"/>
    <lineage>
        <taxon>Eukaryota</taxon>
        <taxon>Metazoa</taxon>
        <taxon>Ecdysozoa</taxon>
        <taxon>Nematoda</taxon>
        <taxon>Chromadorea</taxon>
        <taxon>Rhabditida</taxon>
        <taxon>Tylenchina</taxon>
        <taxon>Panagrolaimomorpha</taxon>
        <taxon>Strongyloidoidea</taxon>
        <taxon>Steinernematidae</taxon>
        <taxon>Steinernema</taxon>
    </lineage>
</organism>
<name>A0A1I8A7L7_9BILA</name>
<sequence length="76" mass="8774">MLQPREKLPKSGFWRPKLSKSELCGTGGVRTTTREPNNKLAFKKVHFHLTFRFRAVRRGTVQLPPQDVQETTGRPQ</sequence>
<dbReference type="WBParaSite" id="L893_g33489.t1">
    <property type="protein sequence ID" value="L893_g33489.t1"/>
    <property type="gene ID" value="L893_g33489"/>
</dbReference>
<proteinExistence type="predicted"/>
<evidence type="ECO:0000313" key="2">
    <source>
        <dbReference type="WBParaSite" id="L893_g33489.t1"/>
    </source>
</evidence>
<keyword evidence="1" id="KW-1185">Reference proteome</keyword>
<accession>A0A1I8A7L7</accession>
<protein>
    <submittedName>
        <fullName evidence="2">Uncharacterized protein</fullName>
    </submittedName>
</protein>
<evidence type="ECO:0000313" key="1">
    <source>
        <dbReference type="Proteomes" id="UP000095287"/>
    </source>
</evidence>
<reference evidence="2" key="1">
    <citation type="submission" date="2016-11" db="UniProtKB">
        <authorList>
            <consortium name="WormBaseParasite"/>
        </authorList>
    </citation>
    <scope>IDENTIFICATION</scope>
</reference>